<accession>A0ABS5T992</accession>
<gene>
    <name evidence="2" type="ORF">KIH74_01790</name>
</gene>
<organism evidence="2 3">
    <name type="scientific">Kineosporia corallincola</name>
    <dbReference type="NCBI Taxonomy" id="2835133"/>
    <lineage>
        <taxon>Bacteria</taxon>
        <taxon>Bacillati</taxon>
        <taxon>Actinomycetota</taxon>
        <taxon>Actinomycetes</taxon>
        <taxon>Kineosporiales</taxon>
        <taxon>Kineosporiaceae</taxon>
        <taxon>Kineosporia</taxon>
    </lineage>
</organism>
<comment type="caution">
    <text evidence="2">The sequence shown here is derived from an EMBL/GenBank/DDBJ whole genome shotgun (WGS) entry which is preliminary data.</text>
</comment>
<reference evidence="2 3" key="1">
    <citation type="submission" date="2021-05" db="EMBL/GenBank/DDBJ databases">
        <title>Kineosporia and Streptomyces sp. nov. two new marine actinobacteria isolated from Coral.</title>
        <authorList>
            <person name="Buangrab K."/>
            <person name="Sutthacheep M."/>
            <person name="Yeemin T."/>
            <person name="Harunari E."/>
            <person name="Igarashi Y."/>
            <person name="Kanchanasin P."/>
            <person name="Tanasupawat S."/>
            <person name="Phongsopitanun W."/>
        </authorList>
    </citation>
    <scope>NUCLEOTIDE SEQUENCE [LARGE SCALE GENOMIC DNA]</scope>
    <source>
        <strain evidence="2 3">J2-2</strain>
    </source>
</reference>
<name>A0ABS5T992_9ACTN</name>
<dbReference type="Proteomes" id="UP001197247">
    <property type="component" value="Unassembled WGS sequence"/>
</dbReference>
<evidence type="ECO:0000256" key="1">
    <source>
        <dbReference type="SAM" id="MobiDB-lite"/>
    </source>
</evidence>
<sequence>MSSDLIGRRRIMQQRLDRVRDLELAMHEQVEIIATRAGKTVEQLDFDGSFRASLAALATLAARRPTFDVVLSLPGAPAGVRVQMLHDEVKVDVVDLESEPAAVVITSAAPPGSLANGRSGSMGSMAGSMAAPRAGTMSGPRPATVTQAAPVRSETLSAVSEQRSQNRPDLRPEVRPELRPDPRDEVRADSRPQIRAEVVDDDLEPSELVASDLAALLWEGLADPNDGRA</sequence>
<protein>
    <submittedName>
        <fullName evidence="2">Uncharacterized protein</fullName>
    </submittedName>
</protein>
<feature type="compositionally biased region" description="Low complexity" evidence="1">
    <location>
        <begin position="119"/>
        <end position="131"/>
    </location>
</feature>
<evidence type="ECO:0000313" key="3">
    <source>
        <dbReference type="Proteomes" id="UP001197247"/>
    </source>
</evidence>
<proteinExistence type="predicted"/>
<feature type="region of interest" description="Disordered" evidence="1">
    <location>
        <begin position="111"/>
        <end position="199"/>
    </location>
</feature>
<evidence type="ECO:0000313" key="2">
    <source>
        <dbReference type="EMBL" id="MBT0767637.1"/>
    </source>
</evidence>
<dbReference type="RefSeq" id="WP_214153721.1">
    <property type="nucleotide sequence ID" value="NZ_JAHBAY010000001.1"/>
</dbReference>
<keyword evidence="3" id="KW-1185">Reference proteome</keyword>
<feature type="compositionally biased region" description="Basic and acidic residues" evidence="1">
    <location>
        <begin position="164"/>
        <end position="198"/>
    </location>
</feature>
<dbReference type="EMBL" id="JAHBAY010000001">
    <property type="protein sequence ID" value="MBT0767637.1"/>
    <property type="molecule type" value="Genomic_DNA"/>
</dbReference>
<feature type="compositionally biased region" description="Polar residues" evidence="1">
    <location>
        <begin position="154"/>
        <end position="163"/>
    </location>
</feature>